<evidence type="ECO:0000256" key="6">
    <source>
        <dbReference type="ARBA" id="ARBA00023136"/>
    </source>
</evidence>
<proteinExistence type="predicted"/>
<dbReference type="Proteomes" id="UP000613030">
    <property type="component" value="Unassembled WGS sequence"/>
</dbReference>
<organism evidence="9 10">
    <name type="scientific">Chryseolinea lacunae</name>
    <dbReference type="NCBI Taxonomy" id="2801331"/>
    <lineage>
        <taxon>Bacteria</taxon>
        <taxon>Pseudomonadati</taxon>
        <taxon>Bacteroidota</taxon>
        <taxon>Cytophagia</taxon>
        <taxon>Cytophagales</taxon>
        <taxon>Fulvivirgaceae</taxon>
        <taxon>Chryseolinea</taxon>
    </lineage>
</organism>
<feature type="transmembrane region" description="Helical" evidence="7">
    <location>
        <begin position="80"/>
        <end position="101"/>
    </location>
</feature>
<comment type="caution">
    <text evidence="9">The sequence shown here is derived from an EMBL/GenBank/DDBJ whole genome shotgun (WGS) entry which is preliminary data.</text>
</comment>
<feature type="transmembrane region" description="Helical" evidence="7">
    <location>
        <begin position="127"/>
        <end position="147"/>
    </location>
</feature>
<keyword evidence="4" id="KW-0378">Hydrolase</keyword>
<accession>A0ABS1KZB3</accession>
<dbReference type="SUPFAM" id="SSF48317">
    <property type="entry name" value="Acid phosphatase/Vanadium-dependent haloperoxidase"/>
    <property type="match status" value="1"/>
</dbReference>
<evidence type="ECO:0000313" key="10">
    <source>
        <dbReference type="Proteomes" id="UP000613030"/>
    </source>
</evidence>
<reference evidence="9 10" key="1">
    <citation type="submission" date="2021-01" db="EMBL/GenBank/DDBJ databases">
        <title>Chryseolinea sp. Jin1 Genome sequencing and assembly.</title>
        <authorList>
            <person name="Kim I."/>
        </authorList>
    </citation>
    <scope>NUCLEOTIDE SEQUENCE [LARGE SCALE GENOMIC DNA]</scope>
    <source>
        <strain evidence="9 10">Jin1</strain>
    </source>
</reference>
<sequence length="225" mass="24739">MSEKDKTHLTFTYRSFGLTLLALALLSIAMPPLEAVTWINGWHSPVADRFFTGLTQLGEGVLLVPVFVALLIFQKIYVALALAVNAGVQGVVVTLLKRFLFPMAKRPMAFLDANDVHFVPGVEVHTLYSFPSGHTVTIFGLCVFVALCMRQKYLTLVLVIVSLLVALSRVYLLQHFVTDVACGALVGTLAAAGSFHIFENMNKPQWMQGRLKDKVKSSGPKPKFS</sequence>
<keyword evidence="3 7" id="KW-0812">Transmembrane</keyword>
<comment type="subcellular location">
    <subcellularLocation>
        <location evidence="1">Cell membrane</location>
        <topology evidence="1">Multi-pass membrane protein</topology>
    </subcellularLocation>
</comment>
<keyword evidence="5 7" id="KW-1133">Transmembrane helix</keyword>
<evidence type="ECO:0000256" key="2">
    <source>
        <dbReference type="ARBA" id="ARBA00022475"/>
    </source>
</evidence>
<protein>
    <submittedName>
        <fullName evidence="9">Phosphatase PAP2 family protein</fullName>
    </submittedName>
</protein>
<feature type="transmembrane region" description="Helical" evidence="7">
    <location>
        <begin position="178"/>
        <end position="198"/>
    </location>
</feature>
<evidence type="ECO:0000313" key="9">
    <source>
        <dbReference type="EMBL" id="MBL0744724.1"/>
    </source>
</evidence>
<keyword evidence="6 7" id="KW-0472">Membrane</keyword>
<dbReference type="Pfam" id="PF01569">
    <property type="entry name" value="PAP2"/>
    <property type="match status" value="1"/>
</dbReference>
<dbReference type="PANTHER" id="PTHR14969:SF62">
    <property type="entry name" value="DECAPRENYLPHOSPHORYL-5-PHOSPHORIBOSE PHOSPHATASE RV3807C-RELATED"/>
    <property type="match status" value="1"/>
</dbReference>
<dbReference type="EMBL" id="JAERRB010000012">
    <property type="protein sequence ID" value="MBL0744724.1"/>
    <property type="molecule type" value="Genomic_DNA"/>
</dbReference>
<dbReference type="InterPro" id="IPR000326">
    <property type="entry name" value="PAP2/HPO"/>
</dbReference>
<evidence type="ECO:0000256" key="1">
    <source>
        <dbReference type="ARBA" id="ARBA00004651"/>
    </source>
</evidence>
<evidence type="ECO:0000256" key="4">
    <source>
        <dbReference type="ARBA" id="ARBA00022801"/>
    </source>
</evidence>
<evidence type="ECO:0000256" key="7">
    <source>
        <dbReference type="SAM" id="Phobius"/>
    </source>
</evidence>
<feature type="domain" description="Phosphatidic acid phosphatase type 2/haloperoxidase" evidence="8">
    <location>
        <begin position="78"/>
        <end position="195"/>
    </location>
</feature>
<keyword evidence="2" id="KW-1003">Cell membrane</keyword>
<keyword evidence="10" id="KW-1185">Reference proteome</keyword>
<dbReference type="RefSeq" id="WP_202014554.1">
    <property type="nucleotide sequence ID" value="NZ_JAERRB010000012.1"/>
</dbReference>
<dbReference type="Gene3D" id="1.20.144.10">
    <property type="entry name" value="Phosphatidic acid phosphatase type 2/haloperoxidase"/>
    <property type="match status" value="1"/>
</dbReference>
<gene>
    <name evidence="9" type="ORF">JI741_26055</name>
</gene>
<dbReference type="PANTHER" id="PTHR14969">
    <property type="entry name" value="SPHINGOSINE-1-PHOSPHATE PHOSPHOHYDROLASE"/>
    <property type="match status" value="1"/>
</dbReference>
<evidence type="ECO:0000256" key="3">
    <source>
        <dbReference type="ARBA" id="ARBA00022692"/>
    </source>
</evidence>
<evidence type="ECO:0000256" key="5">
    <source>
        <dbReference type="ARBA" id="ARBA00022989"/>
    </source>
</evidence>
<name>A0ABS1KZB3_9BACT</name>
<feature type="transmembrane region" description="Helical" evidence="7">
    <location>
        <begin position="51"/>
        <end position="73"/>
    </location>
</feature>
<evidence type="ECO:0000259" key="8">
    <source>
        <dbReference type="SMART" id="SM00014"/>
    </source>
</evidence>
<dbReference type="InterPro" id="IPR036938">
    <property type="entry name" value="PAP2/HPO_sf"/>
</dbReference>
<dbReference type="SMART" id="SM00014">
    <property type="entry name" value="acidPPc"/>
    <property type="match status" value="1"/>
</dbReference>
<feature type="transmembrane region" description="Helical" evidence="7">
    <location>
        <begin position="154"/>
        <end position="172"/>
    </location>
</feature>